<evidence type="ECO:0000256" key="6">
    <source>
        <dbReference type="ARBA" id="ARBA00023125"/>
    </source>
</evidence>
<keyword evidence="3" id="KW-0808">Transferase</keyword>
<dbReference type="PRINTS" id="PR00508">
    <property type="entry name" value="S21N4MTFRASE"/>
</dbReference>
<dbReference type="GO" id="GO:0008170">
    <property type="term" value="F:N-methyltransferase activity"/>
    <property type="evidence" value="ECO:0007669"/>
    <property type="project" value="InterPro"/>
</dbReference>
<evidence type="ECO:0000313" key="10">
    <source>
        <dbReference type="EMBL" id="UWM54771.1"/>
    </source>
</evidence>
<dbReference type="PROSITE" id="PS00093">
    <property type="entry name" value="N4_MTASE"/>
    <property type="match status" value="1"/>
</dbReference>
<comment type="similarity">
    <text evidence="1">Belongs to the N(4)/N(6)-methyltransferase family. N(4) subfamily.</text>
</comment>
<dbReference type="REBASE" id="659822">
    <property type="entry name" value="M.Ssa35S2ORF485P"/>
</dbReference>
<evidence type="ECO:0000256" key="2">
    <source>
        <dbReference type="ARBA" id="ARBA00022603"/>
    </source>
</evidence>
<dbReference type="KEGG" id="ssai:N0B31_00485"/>
<name>A0A9E7R2W0_9EURY</name>
<evidence type="ECO:0000313" key="11">
    <source>
        <dbReference type="Proteomes" id="UP001057580"/>
    </source>
</evidence>
<evidence type="ECO:0000256" key="1">
    <source>
        <dbReference type="ARBA" id="ARBA00010203"/>
    </source>
</evidence>
<dbReference type="RefSeq" id="WP_260593759.1">
    <property type="nucleotide sequence ID" value="NZ_CP104003.1"/>
</dbReference>
<keyword evidence="2 8" id="KW-0489">Methyltransferase</keyword>
<sequence>METTHRVHVGDARSLPLADDSVSLVVTSPPYPMVEMWDESFAAQDEAIGAALERGDGAAAFDEMHDLLAEAWAEVARVLRPGGIAVVNVGDATRRLDGTFEQYPNAAAVTSRVREAGLSSLPGLLWRKPTNSAAKFMGSGTLPPNAYPTLEHEHLLVFRNGDTRTYPPGDEERYASAYFWEERNEWFSDLWAFTGTRQRLSATDANGDTLDDDLRERSGAFPLTVPLRLVLMFSTYGETVLDPFWGTGTTSLAALVAGRDSVGVERERALVAAFDDRVTEAPERSRAIAEERLDAHRQFLADWDGTPNYEAEHYAFGVVTKQERHVRLRAVDSVERTDEDPRTYRATHSPV</sequence>
<dbReference type="GO" id="GO:0009307">
    <property type="term" value="P:DNA restriction-modification system"/>
    <property type="evidence" value="ECO:0007669"/>
    <property type="project" value="UniProtKB-KW"/>
</dbReference>
<dbReference type="GeneID" id="74940853"/>
<dbReference type="GO" id="GO:0003677">
    <property type="term" value="F:DNA binding"/>
    <property type="evidence" value="ECO:0007669"/>
    <property type="project" value="UniProtKB-KW"/>
</dbReference>
<dbReference type="InterPro" id="IPR002941">
    <property type="entry name" value="DNA_methylase_N4/N6"/>
</dbReference>
<dbReference type="EMBL" id="CP104003">
    <property type="protein sequence ID" value="UWM54771.1"/>
    <property type="molecule type" value="Genomic_DNA"/>
</dbReference>
<evidence type="ECO:0000256" key="7">
    <source>
        <dbReference type="ARBA" id="ARBA00049120"/>
    </source>
</evidence>
<accession>A0A9E7R2W0</accession>
<dbReference type="GO" id="GO:0032259">
    <property type="term" value="P:methylation"/>
    <property type="evidence" value="ECO:0007669"/>
    <property type="project" value="UniProtKB-KW"/>
</dbReference>
<dbReference type="InterPro" id="IPR029063">
    <property type="entry name" value="SAM-dependent_MTases_sf"/>
</dbReference>
<dbReference type="InterPro" id="IPR001091">
    <property type="entry name" value="RM_Methyltransferase"/>
</dbReference>
<evidence type="ECO:0000256" key="3">
    <source>
        <dbReference type="ARBA" id="ARBA00022679"/>
    </source>
</evidence>
<dbReference type="GO" id="GO:0015667">
    <property type="term" value="F:site-specific DNA-methyltransferase (cytosine-N4-specific) activity"/>
    <property type="evidence" value="ECO:0007669"/>
    <property type="project" value="UniProtKB-EC"/>
</dbReference>
<evidence type="ECO:0000256" key="5">
    <source>
        <dbReference type="ARBA" id="ARBA00022747"/>
    </source>
</evidence>
<proteinExistence type="inferred from homology"/>
<evidence type="ECO:0000256" key="8">
    <source>
        <dbReference type="RuleBase" id="RU362026"/>
    </source>
</evidence>
<dbReference type="InterPro" id="IPR017985">
    <property type="entry name" value="MeTrfase_CN4_CS"/>
</dbReference>
<protein>
    <recommendedName>
        <fullName evidence="8">Type II methyltransferase</fullName>
        <ecNumber evidence="8">2.1.1.113</ecNumber>
    </recommendedName>
    <alternativeName>
        <fullName evidence="8">N-4 cytosine-specific methyltransferase</fullName>
    </alternativeName>
</protein>
<dbReference type="EC" id="2.1.1.113" evidence="8"/>
<keyword evidence="11" id="KW-1185">Reference proteome</keyword>
<keyword evidence="6" id="KW-0238">DNA-binding</keyword>
<keyword evidence="4 8" id="KW-0949">S-adenosyl-L-methionine</keyword>
<reference evidence="10" key="1">
    <citation type="submission" date="2022-09" db="EMBL/GenBank/DDBJ databases">
        <title>Diverse halophilic archaea isolated from saline environments.</title>
        <authorList>
            <person name="Cui H.-L."/>
        </authorList>
    </citation>
    <scope>NUCLEOTIDE SEQUENCE</scope>
    <source>
        <strain evidence="10">ZS-35-S2</strain>
    </source>
</reference>
<dbReference type="SUPFAM" id="SSF53335">
    <property type="entry name" value="S-adenosyl-L-methionine-dependent methyltransferases"/>
    <property type="match status" value="1"/>
</dbReference>
<dbReference type="AlphaFoldDB" id="A0A9E7R2W0"/>
<dbReference type="Proteomes" id="UP001057580">
    <property type="component" value="Chromosome"/>
</dbReference>
<dbReference type="Pfam" id="PF01555">
    <property type="entry name" value="N6_N4_Mtase"/>
    <property type="match status" value="1"/>
</dbReference>
<evidence type="ECO:0000259" key="9">
    <source>
        <dbReference type="Pfam" id="PF01555"/>
    </source>
</evidence>
<evidence type="ECO:0000256" key="4">
    <source>
        <dbReference type="ARBA" id="ARBA00022691"/>
    </source>
</evidence>
<gene>
    <name evidence="10" type="ORF">N0B31_00485</name>
</gene>
<comment type="catalytic activity">
    <reaction evidence="7 8">
        <text>a 2'-deoxycytidine in DNA + S-adenosyl-L-methionine = an N(4)-methyl-2'-deoxycytidine in DNA + S-adenosyl-L-homocysteine + H(+)</text>
        <dbReference type="Rhea" id="RHEA:16857"/>
        <dbReference type="Rhea" id="RHEA-COMP:11369"/>
        <dbReference type="Rhea" id="RHEA-COMP:13674"/>
        <dbReference type="ChEBI" id="CHEBI:15378"/>
        <dbReference type="ChEBI" id="CHEBI:57856"/>
        <dbReference type="ChEBI" id="CHEBI:59789"/>
        <dbReference type="ChEBI" id="CHEBI:85452"/>
        <dbReference type="ChEBI" id="CHEBI:137933"/>
        <dbReference type="EC" id="2.1.1.113"/>
    </reaction>
</comment>
<dbReference type="Gene3D" id="3.40.50.150">
    <property type="entry name" value="Vaccinia Virus protein VP39"/>
    <property type="match status" value="1"/>
</dbReference>
<feature type="domain" description="DNA methylase N-4/N-6" evidence="9">
    <location>
        <begin position="22"/>
        <end position="271"/>
    </location>
</feature>
<keyword evidence="5 8" id="KW-0680">Restriction system</keyword>
<organism evidence="10 11">
    <name type="scientific">Salinirubellus salinus</name>
    <dbReference type="NCBI Taxonomy" id="1364945"/>
    <lineage>
        <taxon>Archaea</taxon>
        <taxon>Methanobacteriati</taxon>
        <taxon>Methanobacteriota</taxon>
        <taxon>Stenosarchaea group</taxon>
        <taxon>Halobacteria</taxon>
        <taxon>Halobacteriales</taxon>
        <taxon>Natronomonadaceae</taxon>
        <taxon>Salinirubellus</taxon>
    </lineage>
</organism>